<evidence type="ECO:0000256" key="7">
    <source>
        <dbReference type="ARBA" id="ARBA00023014"/>
    </source>
</evidence>
<feature type="domain" description="Radical SAM core" evidence="9">
    <location>
        <begin position="145"/>
        <end position="374"/>
    </location>
</feature>
<accession>A0ABM7MML0</accession>
<dbReference type="PANTHER" id="PTHR43409">
    <property type="entry name" value="ANAEROBIC MAGNESIUM-PROTOPORPHYRIN IX MONOMETHYL ESTER CYCLASE-RELATED"/>
    <property type="match status" value="1"/>
</dbReference>
<dbReference type="PROSITE" id="PS51918">
    <property type="entry name" value="RADICAL_SAM"/>
    <property type="match status" value="1"/>
</dbReference>
<dbReference type="CDD" id="cd01335">
    <property type="entry name" value="Radical_SAM"/>
    <property type="match status" value="1"/>
</dbReference>
<dbReference type="Gene3D" id="3.40.50.280">
    <property type="entry name" value="Cobalamin-binding domain"/>
    <property type="match status" value="1"/>
</dbReference>
<keyword evidence="3" id="KW-0808">Transferase</keyword>
<keyword evidence="2" id="KW-0489">Methyltransferase</keyword>
<dbReference type="InterPro" id="IPR034466">
    <property type="entry name" value="Methyltransferase_Class_B"/>
</dbReference>
<reference evidence="10 11" key="1">
    <citation type="journal article" date="2021" name="Microbiol. Spectr.">
        <title>A Single Bacterium Capable of Oxidation and Reduction of Iron at Circumneutral pH.</title>
        <authorList>
            <person name="Kato S."/>
            <person name="Ohkuma M."/>
        </authorList>
    </citation>
    <scope>NUCLEOTIDE SEQUENCE [LARGE SCALE GENOMIC DNA]</scope>
    <source>
        <strain evidence="10 11">MIZ03</strain>
    </source>
</reference>
<protein>
    <recommendedName>
        <fullName evidence="12">B12-binding domain-containing radical SAM protein</fullName>
    </recommendedName>
</protein>
<name>A0ABM7MML0_9BURK</name>
<organism evidence="10 11">
    <name type="scientific">Rhodoferax lithotrophicus</name>
    <dbReference type="NCBI Taxonomy" id="2798804"/>
    <lineage>
        <taxon>Bacteria</taxon>
        <taxon>Pseudomonadati</taxon>
        <taxon>Pseudomonadota</taxon>
        <taxon>Betaproteobacteria</taxon>
        <taxon>Burkholderiales</taxon>
        <taxon>Comamonadaceae</taxon>
        <taxon>Rhodoferax</taxon>
    </lineage>
</organism>
<dbReference type="InterPro" id="IPR023404">
    <property type="entry name" value="rSAM_horseshoe"/>
</dbReference>
<dbReference type="EMBL" id="AP024238">
    <property type="protein sequence ID" value="BCO27503.1"/>
    <property type="molecule type" value="Genomic_DNA"/>
</dbReference>
<dbReference type="RefSeq" id="WP_223912571.1">
    <property type="nucleotide sequence ID" value="NZ_AP024238.1"/>
</dbReference>
<dbReference type="SUPFAM" id="SSF102114">
    <property type="entry name" value="Radical SAM enzymes"/>
    <property type="match status" value="1"/>
</dbReference>
<dbReference type="Pfam" id="PF02310">
    <property type="entry name" value="B12-binding"/>
    <property type="match status" value="1"/>
</dbReference>
<comment type="cofactor">
    <cofactor evidence="1">
        <name>[4Fe-4S] cluster</name>
        <dbReference type="ChEBI" id="CHEBI:49883"/>
    </cofactor>
</comment>
<keyword evidence="6" id="KW-0408">Iron</keyword>
<evidence type="ECO:0000313" key="10">
    <source>
        <dbReference type="EMBL" id="BCO27503.1"/>
    </source>
</evidence>
<dbReference type="PROSITE" id="PS51332">
    <property type="entry name" value="B12_BINDING"/>
    <property type="match status" value="1"/>
</dbReference>
<dbReference type="SFLD" id="SFLDG01123">
    <property type="entry name" value="methyltransferase_(Class_B)"/>
    <property type="match status" value="1"/>
</dbReference>
<dbReference type="InterPro" id="IPR007197">
    <property type="entry name" value="rSAM"/>
</dbReference>
<evidence type="ECO:0000256" key="5">
    <source>
        <dbReference type="ARBA" id="ARBA00022723"/>
    </source>
</evidence>
<evidence type="ECO:0000256" key="6">
    <source>
        <dbReference type="ARBA" id="ARBA00023004"/>
    </source>
</evidence>
<feature type="domain" description="B12-binding" evidence="8">
    <location>
        <begin position="52"/>
        <end position="125"/>
    </location>
</feature>
<dbReference type="SFLD" id="SFLDG01082">
    <property type="entry name" value="B12-binding_domain_containing"/>
    <property type="match status" value="1"/>
</dbReference>
<dbReference type="InterPro" id="IPR006638">
    <property type="entry name" value="Elp3/MiaA/NifB-like_rSAM"/>
</dbReference>
<dbReference type="Pfam" id="PF04055">
    <property type="entry name" value="Radical_SAM"/>
    <property type="match status" value="1"/>
</dbReference>
<evidence type="ECO:0000256" key="3">
    <source>
        <dbReference type="ARBA" id="ARBA00022679"/>
    </source>
</evidence>
<evidence type="ECO:0000256" key="2">
    <source>
        <dbReference type="ARBA" id="ARBA00022603"/>
    </source>
</evidence>
<gene>
    <name evidence="10" type="ORF">MIZ03_2391</name>
</gene>
<dbReference type="InterPro" id="IPR051198">
    <property type="entry name" value="BchE-like"/>
</dbReference>
<evidence type="ECO:0008006" key="12">
    <source>
        <dbReference type="Google" id="ProtNLM"/>
    </source>
</evidence>
<keyword evidence="7" id="KW-0411">Iron-sulfur</keyword>
<dbReference type="SFLD" id="SFLDS00029">
    <property type="entry name" value="Radical_SAM"/>
    <property type="match status" value="1"/>
</dbReference>
<dbReference type="Proteomes" id="UP000824366">
    <property type="component" value="Chromosome"/>
</dbReference>
<evidence type="ECO:0000259" key="8">
    <source>
        <dbReference type="PROSITE" id="PS51332"/>
    </source>
</evidence>
<evidence type="ECO:0000256" key="1">
    <source>
        <dbReference type="ARBA" id="ARBA00001966"/>
    </source>
</evidence>
<evidence type="ECO:0000256" key="4">
    <source>
        <dbReference type="ARBA" id="ARBA00022691"/>
    </source>
</evidence>
<dbReference type="InterPro" id="IPR006158">
    <property type="entry name" value="Cobalamin-bd"/>
</dbReference>
<proteinExistence type="predicted"/>
<dbReference type="InterPro" id="IPR058240">
    <property type="entry name" value="rSAM_sf"/>
</dbReference>
<sequence length="433" mass="48991">MKLTLIRPNLGDYRSSDAMPPLALGILAARAPGWEISFFDEKVEVLPTDDAPDLVALSVETFTARRAYAVADAYRQRGVPVVMGGYHPTFLPDEALEHADAVVIGDAEGAWERLLDDFLHRRLQPRYRGDRTAPLGDYRVSREIFWGKRYAPVELVQYGRGCRFACDFCSIHSFYGNSVRVRPLHGLLVEIEALPSQRLLFFVDDNLFSNEADLLALLDAMRPLKRRWSCQISIDVARNPRLLDRMAEAGCRFVLIGFESLHPDNLKQMAKPWNKVSGAYRDVVRSLHARGIGIYGTFVFGYDADTSDTIERTVDFALEAQLEIANFNALTPTPGSALYDRLLDEGRLISPTWWLDPAYRYGDSIFEPRGMSASELAEGVFAARKRFYSWRSIASRAMLSEASFSAFRMTMTLVANVISRREIFKKHNRLLGE</sequence>
<keyword evidence="4" id="KW-0949">S-adenosyl-L-methionine</keyword>
<dbReference type="PANTHER" id="PTHR43409:SF7">
    <property type="entry name" value="BLL1977 PROTEIN"/>
    <property type="match status" value="1"/>
</dbReference>
<keyword evidence="11" id="KW-1185">Reference proteome</keyword>
<keyword evidence="5" id="KW-0479">Metal-binding</keyword>
<evidence type="ECO:0000259" key="9">
    <source>
        <dbReference type="PROSITE" id="PS51918"/>
    </source>
</evidence>
<dbReference type="Gene3D" id="3.80.30.20">
    <property type="entry name" value="tm_1862 like domain"/>
    <property type="match status" value="1"/>
</dbReference>
<dbReference type="CDD" id="cd02068">
    <property type="entry name" value="radical_SAM_B12_BD"/>
    <property type="match status" value="1"/>
</dbReference>
<dbReference type="SMART" id="SM00729">
    <property type="entry name" value="Elp3"/>
    <property type="match status" value="1"/>
</dbReference>
<evidence type="ECO:0000313" key="11">
    <source>
        <dbReference type="Proteomes" id="UP000824366"/>
    </source>
</evidence>